<dbReference type="RefSeq" id="XP_014174466.1">
    <property type="nucleotide sequence ID" value="XM_014318991.1"/>
</dbReference>
<protein>
    <submittedName>
        <fullName evidence="2">Uncharacterized protein</fullName>
    </submittedName>
</protein>
<evidence type="ECO:0000313" key="3">
    <source>
        <dbReference type="Proteomes" id="UP000007796"/>
    </source>
</evidence>
<dbReference type="InParanoid" id="F0XB93"/>
<dbReference type="GeneID" id="25978547"/>
<dbReference type="Proteomes" id="UP000007796">
    <property type="component" value="Unassembled WGS sequence"/>
</dbReference>
<dbReference type="AlphaFoldDB" id="F0XB93"/>
<gene>
    <name evidence="2" type="ORF">CMQ_5246</name>
</gene>
<organism evidence="3">
    <name type="scientific">Grosmannia clavigera (strain kw1407 / UAMH 11150)</name>
    <name type="common">Blue stain fungus</name>
    <name type="synonym">Graphiocladiella clavigera</name>
    <dbReference type="NCBI Taxonomy" id="655863"/>
    <lineage>
        <taxon>Eukaryota</taxon>
        <taxon>Fungi</taxon>
        <taxon>Dikarya</taxon>
        <taxon>Ascomycota</taxon>
        <taxon>Pezizomycotina</taxon>
        <taxon>Sordariomycetes</taxon>
        <taxon>Sordariomycetidae</taxon>
        <taxon>Ophiostomatales</taxon>
        <taxon>Ophiostomataceae</taxon>
        <taxon>Leptographium</taxon>
    </lineage>
</organism>
<sequence>MEMAGNLGAVKGLGVVEEEPLQASRRLSQHLRSSWPHKRVRKSFGKRDSEHGDLSGVAGCIFVDTSVASAVNLPGT</sequence>
<keyword evidence="3" id="KW-1185">Reference proteome</keyword>
<dbReference type="EMBL" id="GL629756">
    <property type="protein sequence ID" value="EFX04984.1"/>
    <property type="molecule type" value="Genomic_DNA"/>
</dbReference>
<accession>F0XB93</accession>
<proteinExistence type="predicted"/>
<dbReference type="HOGENOM" id="CLU_2654734_0_0_1"/>
<feature type="region of interest" description="Disordered" evidence="1">
    <location>
        <begin position="27"/>
        <end position="51"/>
    </location>
</feature>
<name>F0XB93_GROCL</name>
<evidence type="ECO:0000256" key="1">
    <source>
        <dbReference type="SAM" id="MobiDB-lite"/>
    </source>
</evidence>
<feature type="compositionally biased region" description="Basic residues" evidence="1">
    <location>
        <begin position="35"/>
        <end position="44"/>
    </location>
</feature>
<reference evidence="2 3" key="1">
    <citation type="journal article" date="2011" name="Proc. Natl. Acad. Sci. U.S.A.">
        <title>Genome and transcriptome analyses of the mountain pine beetle-fungal symbiont Grosmannia clavigera, a lodgepole pine pathogen.</title>
        <authorList>
            <person name="DiGuistini S."/>
            <person name="Wang Y."/>
            <person name="Liao N.Y."/>
            <person name="Taylor G."/>
            <person name="Tanguay P."/>
            <person name="Feau N."/>
            <person name="Henrissat B."/>
            <person name="Chan S.K."/>
            <person name="Hesse-Orce U."/>
            <person name="Alamouti S.M."/>
            <person name="Tsui C.K.M."/>
            <person name="Docking R.T."/>
            <person name="Levasseur A."/>
            <person name="Haridas S."/>
            <person name="Robertson G."/>
            <person name="Birol I."/>
            <person name="Holt R.A."/>
            <person name="Marra M.A."/>
            <person name="Hamelin R.C."/>
            <person name="Hirst M."/>
            <person name="Jones S.J.M."/>
            <person name="Bohlmann J."/>
            <person name="Breuil C."/>
        </authorList>
    </citation>
    <scope>NUCLEOTIDE SEQUENCE [LARGE SCALE GENOMIC DNA]</scope>
    <source>
        <strain evidence="3">kw1407 / UAMH 11150</strain>
    </source>
</reference>
<evidence type="ECO:0000313" key="2">
    <source>
        <dbReference type="EMBL" id="EFX04984.1"/>
    </source>
</evidence>